<dbReference type="PANTHER" id="PTHR30582">
    <property type="entry name" value="L,D-TRANSPEPTIDASE"/>
    <property type="match status" value="1"/>
</dbReference>
<gene>
    <name evidence="11" type="ORF">OW729_01595</name>
</gene>
<keyword evidence="5" id="KW-0378">Hydrolase</keyword>
<dbReference type="SUPFAM" id="SSF141523">
    <property type="entry name" value="L,D-transpeptidase catalytic domain-like"/>
    <property type="match status" value="1"/>
</dbReference>
<dbReference type="Pfam" id="PF03734">
    <property type="entry name" value="YkuD"/>
    <property type="match status" value="1"/>
</dbReference>
<comment type="similarity">
    <text evidence="2">Belongs to the YkuD family.</text>
</comment>
<dbReference type="InterPro" id="IPR038063">
    <property type="entry name" value="Transpep_catalytic_dom"/>
</dbReference>
<protein>
    <submittedName>
        <fullName evidence="11">L,D-transpeptidase</fullName>
    </submittedName>
</protein>
<keyword evidence="6 9" id="KW-0133">Cell shape</keyword>
<evidence type="ECO:0000313" key="11">
    <source>
        <dbReference type="EMBL" id="MCY6957293.1"/>
    </source>
</evidence>
<evidence type="ECO:0000256" key="7">
    <source>
        <dbReference type="ARBA" id="ARBA00022984"/>
    </source>
</evidence>
<dbReference type="Gene3D" id="2.40.440.10">
    <property type="entry name" value="L,D-transpeptidase catalytic domain-like"/>
    <property type="match status" value="1"/>
</dbReference>
<keyword evidence="7 9" id="KW-0573">Peptidoglycan synthesis</keyword>
<name>A0ABT4D527_9CLOT</name>
<sequence length="127" mass="14145">MYFNPYYSYMLRSSSYRATYTIAINTSTRKLTLFKNRILYKTYPVGVGKPSTPTPKGNFRIINKAMNPGGPFGARWMGLSVPGYGIHGTNNPTSIGKRVSNGCIRLYNANVIELYNLVPLGTPVKII</sequence>
<evidence type="ECO:0000256" key="3">
    <source>
        <dbReference type="ARBA" id="ARBA00022676"/>
    </source>
</evidence>
<dbReference type="CDD" id="cd16913">
    <property type="entry name" value="YkuD_like"/>
    <property type="match status" value="1"/>
</dbReference>
<evidence type="ECO:0000256" key="5">
    <source>
        <dbReference type="ARBA" id="ARBA00022801"/>
    </source>
</evidence>
<dbReference type="InterPro" id="IPR050979">
    <property type="entry name" value="LD-transpeptidase"/>
</dbReference>
<accession>A0ABT4D527</accession>
<dbReference type="PROSITE" id="PS52029">
    <property type="entry name" value="LD_TPASE"/>
    <property type="match status" value="1"/>
</dbReference>
<dbReference type="PANTHER" id="PTHR30582:SF24">
    <property type="entry name" value="L,D-TRANSPEPTIDASE ERFK_SRFK-RELATED"/>
    <property type="match status" value="1"/>
</dbReference>
<evidence type="ECO:0000256" key="8">
    <source>
        <dbReference type="ARBA" id="ARBA00023316"/>
    </source>
</evidence>
<keyword evidence="8 9" id="KW-0961">Cell wall biogenesis/degradation</keyword>
<evidence type="ECO:0000256" key="4">
    <source>
        <dbReference type="ARBA" id="ARBA00022679"/>
    </source>
</evidence>
<dbReference type="RefSeq" id="WP_268059646.1">
    <property type="nucleotide sequence ID" value="NZ_JAPQFJ010000001.1"/>
</dbReference>
<keyword evidence="4" id="KW-0808">Transferase</keyword>
<evidence type="ECO:0000256" key="6">
    <source>
        <dbReference type="ARBA" id="ARBA00022960"/>
    </source>
</evidence>
<comment type="pathway">
    <text evidence="1 9">Cell wall biogenesis; peptidoglycan biosynthesis.</text>
</comment>
<dbReference type="InterPro" id="IPR005490">
    <property type="entry name" value="LD_TPept_cat_dom"/>
</dbReference>
<dbReference type="EMBL" id="JAPQFJ010000001">
    <property type="protein sequence ID" value="MCY6957293.1"/>
    <property type="molecule type" value="Genomic_DNA"/>
</dbReference>
<evidence type="ECO:0000256" key="2">
    <source>
        <dbReference type="ARBA" id="ARBA00005992"/>
    </source>
</evidence>
<comment type="caution">
    <text evidence="11">The sequence shown here is derived from an EMBL/GenBank/DDBJ whole genome shotgun (WGS) entry which is preliminary data.</text>
</comment>
<reference evidence="11" key="1">
    <citation type="submission" date="2022-12" db="EMBL/GenBank/DDBJ databases">
        <title>Clostridium sp. nov., isolated from industrial wastewater.</title>
        <authorList>
            <person name="Jiayan W."/>
        </authorList>
    </citation>
    <scope>NUCLEOTIDE SEQUENCE</scope>
    <source>
        <strain evidence="11">ZC22-4</strain>
    </source>
</reference>
<feature type="active site" description="Nucleophile" evidence="9">
    <location>
        <position position="103"/>
    </location>
</feature>
<keyword evidence="3" id="KW-0328">Glycosyltransferase</keyword>
<feature type="domain" description="L,D-TPase catalytic" evidence="10">
    <location>
        <begin position="20"/>
        <end position="127"/>
    </location>
</feature>
<evidence type="ECO:0000313" key="12">
    <source>
        <dbReference type="Proteomes" id="UP001144612"/>
    </source>
</evidence>
<dbReference type="Proteomes" id="UP001144612">
    <property type="component" value="Unassembled WGS sequence"/>
</dbReference>
<feature type="active site" description="Proton donor/acceptor" evidence="9">
    <location>
        <position position="87"/>
    </location>
</feature>
<keyword evidence="12" id="KW-1185">Reference proteome</keyword>
<evidence type="ECO:0000256" key="1">
    <source>
        <dbReference type="ARBA" id="ARBA00004752"/>
    </source>
</evidence>
<proteinExistence type="inferred from homology"/>
<evidence type="ECO:0000259" key="10">
    <source>
        <dbReference type="PROSITE" id="PS52029"/>
    </source>
</evidence>
<evidence type="ECO:0000256" key="9">
    <source>
        <dbReference type="PROSITE-ProRule" id="PRU01373"/>
    </source>
</evidence>
<organism evidence="11 12">
    <name type="scientific">Clostridium brassicae</name>
    <dbReference type="NCBI Taxonomy" id="2999072"/>
    <lineage>
        <taxon>Bacteria</taxon>
        <taxon>Bacillati</taxon>
        <taxon>Bacillota</taxon>
        <taxon>Clostridia</taxon>
        <taxon>Eubacteriales</taxon>
        <taxon>Clostridiaceae</taxon>
        <taxon>Clostridium</taxon>
    </lineage>
</organism>